<feature type="domain" description="Nucleolar 27S pre-rRNA processing Urb2/Npa2 C-terminal" evidence="3">
    <location>
        <begin position="1371"/>
        <end position="1558"/>
    </location>
</feature>
<dbReference type="EMBL" id="KQ434899">
    <property type="protein sequence ID" value="KZC10941.1"/>
    <property type="molecule type" value="Genomic_DNA"/>
</dbReference>
<dbReference type="GO" id="GO:0007098">
    <property type="term" value="P:centrosome cycle"/>
    <property type="evidence" value="ECO:0007669"/>
    <property type="project" value="InterPro"/>
</dbReference>
<feature type="compositionally biased region" description="Basic and acidic residues" evidence="2">
    <location>
        <begin position="343"/>
        <end position="366"/>
    </location>
</feature>
<gene>
    <name evidence="4" type="ORF">WN55_01641</name>
</gene>
<dbReference type="GO" id="GO:0005814">
    <property type="term" value="C:centriole"/>
    <property type="evidence" value="ECO:0007669"/>
    <property type="project" value="TreeGrafter"/>
</dbReference>
<protein>
    <submittedName>
        <fullName evidence="4">Serologically defined colon cancer antigen 8 like protein</fullName>
    </submittedName>
</protein>
<keyword evidence="1" id="KW-0175">Coiled coil</keyword>
<sequence>MKRLSLKSKKANVIQKIDLSKKKPIDYTEMAYREAVSKLKYLLAESYVTKPISGKSQGIEDLQYSNIKIHESEEDTDDKSVVLNKSRGKEIPEKIHRITDPHFASCTTVLPTKAFSNLAPSSAGSQSVPPELNSFIEQQEEYIQQLHQESQFCRNQLNNLLHKVREVVAENEALHYKNKTGFFKCALDDYVHIKENDNDNDKQKLIETETSEFKKPKTLEGPNIVFESRISELEAQLTQAKLELRKAQEENQSNLKRLSQSCLNNDTLEIKNQLEKALHAKYEAEMKIEDLQKTVTLVQEKEIEAFQKMKQTVDGMQQMQFEKSQCEVEIKRLKEELDRQHEKIREATQEASKRIAEERKQAERRYSQQVEQLSADITSHWDAANKSQLESEKQRRELTELRRELSQKQTFIDNLKKELQNKITNLQSELNQALTEKDGAEQEVLATKLTAERNERQGRQEQSRLQIEINSYKQRLERTEAELVHLRRENLRLSEHIISLEKEINTNKSIGSDDFTVQTPSKLENEKELTSMIMDMETKHAATVAGLEDALNNQATIVSHLTAECQSLTQRLEANNLKHKEEMVNLQNNIEYLSNKIQSTFSNQEELLKRLNSDEEPLPKRLKLAENAFCTSDLPIVRKEDLILQWLCETCSTDENVWRSIKSYKLKIIFVRDILYPLCNIIDHKCTNKTNRLGAAAHKCVQQLIFGKKYAQDATSFRNESTTQFADLVSAFAENIKSKDFQANLRTFVFIFHAAVAFLGNLSLEYTNLMVSILNAVIHLRHEEKLISFILIAVKHSLNTIPNTKLNMFFPQEFKEKLKKAVNSTTNSQGVSILRTLIYHLKTDCIEVLRSEDAHKNIVIVHITIELLIMLLDSVCVFEYTGTLTSHQKFINAIDDLRNILSLLVDRILHLNHDEKIINKLILQQAKISKNTSNVSFITLNSLVGGLEYFWKSMLKFDRHAIFLLSEKEMPKVADSLLIDMTSSEESFSEWVEVLHNDSLQENKRFVMCLLSSVVTRMENLITKGATKSICKHFVIKHLLEDEGIENQKLNEMVIHMKDILSQKEWVQIENASLREIKVYLQVLLHLPLIHLNANVRLIIFIIIFALRIECNQNEDIISLSNVILSDLLEKPGVHIFQYMDPSLLLCQLSHNRNIQKTLELSLRNGLSYTTLKKLIKAFAHSKKDLHTTIMKMLPSTVTEMNDVNILSSILKINVTNENINKEFKNLVERTLLNIFLNDCNGSEKNDVLKEGLKLAVVVLHNRKIFQVKEQTMKGIWCVLLKYPSTHVLLPLLESSESTELQVFLEHLHDQMVKAITHIQPNDLENVCIIWQAVLKTNMSHDRNRLRLIAIKKLIQIIQVLNVSEELWTNLLKLIQSILATKHLYLSGTIIDMSIFLGLKSLQQSTIFPCQDALTLCNILLKMRTNLITDRLPALLILYRHILNVVVHKSKVMIDKSEQHIFKCIALDIEKFTGSLIKLKKDMARLSPYLIADLLKLFSEASISTSVKVTLQNCINLLIGICDQHGIALLFRILPISMQEIFKTQLDVFNKYYKFSGKI</sequence>
<dbReference type="InterPro" id="IPR031887">
    <property type="entry name" value="SDCCAG8"/>
</dbReference>
<evidence type="ECO:0000256" key="1">
    <source>
        <dbReference type="SAM" id="Coils"/>
    </source>
</evidence>
<dbReference type="GO" id="GO:0005813">
    <property type="term" value="C:centrosome"/>
    <property type="evidence" value="ECO:0007669"/>
    <property type="project" value="InterPro"/>
</dbReference>
<proteinExistence type="predicted"/>
<keyword evidence="5" id="KW-1185">Reference proteome</keyword>
<dbReference type="Pfam" id="PF15964">
    <property type="entry name" value="CCCAP"/>
    <property type="match status" value="1"/>
</dbReference>
<dbReference type="Proteomes" id="UP000076502">
    <property type="component" value="Unassembled WGS sequence"/>
</dbReference>
<dbReference type="InterPro" id="IPR018849">
    <property type="entry name" value="Urb2/Npa2_C"/>
</dbReference>
<dbReference type="OrthoDB" id="10252347at2759"/>
<dbReference type="STRING" id="178035.A0A154PGG3"/>
<dbReference type="Pfam" id="PF10441">
    <property type="entry name" value="Urb2"/>
    <property type="match status" value="1"/>
</dbReference>
<feature type="coiled-coil region" evidence="1">
    <location>
        <begin position="569"/>
        <end position="596"/>
    </location>
</feature>
<dbReference type="PANTHER" id="PTHR34343">
    <property type="entry name" value="SEROLOGICALLY DEFINED COLON CANCER ANTIGEN 8"/>
    <property type="match status" value="1"/>
</dbReference>
<name>A0A154PGG3_DUFNO</name>
<dbReference type="GO" id="GO:0030010">
    <property type="term" value="P:establishment of cell polarity"/>
    <property type="evidence" value="ECO:0007669"/>
    <property type="project" value="TreeGrafter"/>
</dbReference>
<dbReference type="PANTHER" id="PTHR34343:SF1">
    <property type="entry name" value="SEROLOGICALLY DEFINED COLON CANCER ANTIGEN 8"/>
    <property type="match status" value="1"/>
</dbReference>
<dbReference type="GO" id="GO:0001764">
    <property type="term" value="P:neuron migration"/>
    <property type="evidence" value="ECO:0007669"/>
    <property type="project" value="TreeGrafter"/>
</dbReference>
<feature type="region of interest" description="Disordered" evidence="2">
    <location>
        <begin position="343"/>
        <end position="367"/>
    </location>
</feature>
<feature type="coiled-coil region" evidence="1">
    <location>
        <begin position="136"/>
        <end position="163"/>
    </location>
</feature>
<evidence type="ECO:0000313" key="4">
    <source>
        <dbReference type="EMBL" id="KZC10941.1"/>
    </source>
</evidence>
<organism evidence="4 5">
    <name type="scientific">Dufourea novaeangliae</name>
    <name type="common">Sweat bee</name>
    <dbReference type="NCBI Taxonomy" id="178035"/>
    <lineage>
        <taxon>Eukaryota</taxon>
        <taxon>Metazoa</taxon>
        <taxon>Ecdysozoa</taxon>
        <taxon>Arthropoda</taxon>
        <taxon>Hexapoda</taxon>
        <taxon>Insecta</taxon>
        <taxon>Pterygota</taxon>
        <taxon>Neoptera</taxon>
        <taxon>Endopterygota</taxon>
        <taxon>Hymenoptera</taxon>
        <taxon>Apocrita</taxon>
        <taxon>Aculeata</taxon>
        <taxon>Apoidea</taxon>
        <taxon>Anthophila</taxon>
        <taxon>Halictidae</taxon>
        <taxon>Rophitinae</taxon>
        <taxon>Dufourea</taxon>
    </lineage>
</organism>
<accession>A0A154PGG3</accession>
<evidence type="ECO:0000256" key="2">
    <source>
        <dbReference type="SAM" id="MobiDB-lite"/>
    </source>
</evidence>
<dbReference type="GO" id="GO:0035148">
    <property type="term" value="P:tube formation"/>
    <property type="evidence" value="ECO:0007669"/>
    <property type="project" value="TreeGrafter"/>
</dbReference>
<reference evidence="4 5" key="1">
    <citation type="submission" date="2015-07" db="EMBL/GenBank/DDBJ databases">
        <title>The genome of Dufourea novaeangliae.</title>
        <authorList>
            <person name="Pan H."/>
            <person name="Kapheim K."/>
        </authorList>
    </citation>
    <scope>NUCLEOTIDE SEQUENCE [LARGE SCALE GENOMIC DNA]</scope>
    <source>
        <strain evidence="4">0120121106</strain>
        <tissue evidence="4">Whole body</tissue>
    </source>
</reference>
<evidence type="ECO:0000313" key="5">
    <source>
        <dbReference type="Proteomes" id="UP000076502"/>
    </source>
</evidence>
<evidence type="ECO:0000259" key="3">
    <source>
        <dbReference type="Pfam" id="PF10441"/>
    </source>
</evidence>